<gene>
    <name evidence="2" type="ORF">OSCT_2345</name>
</gene>
<evidence type="ECO:0000313" key="2">
    <source>
        <dbReference type="EMBL" id="EFO79828.1"/>
    </source>
</evidence>
<dbReference type="OrthoDB" id="8562352at2"/>
<dbReference type="Proteomes" id="UP000054010">
    <property type="component" value="Unassembled WGS sequence"/>
</dbReference>
<dbReference type="GO" id="GO:0030494">
    <property type="term" value="P:bacteriochlorophyll biosynthetic process"/>
    <property type="evidence" value="ECO:0007669"/>
    <property type="project" value="InterPro"/>
</dbReference>
<dbReference type="STRING" id="765420.OSCT_2345"/>
<feature type="transmembrane region" description="Helical" evidence="1">
    <location>
        <begin position="54"/>
        <end position="73"/>
    </location>
</feature>
<dbReference type="InterPro" id="IPR009905">
    <property type="entry name" value="BCHF"/>
</dbReference>
<dbReference type="Pfam" id="PF07284">
    <property type="entry name" value="BCHF"/>
    <property type="match status" value="1"/>
</dbReference>
<comment type="caution">
    <text evidence="2">The sequence shown here is derived from an EMBL/GenBank/DDBJ whole genome shotgun (WGS) entry which is preliminary data.</text>
</comment>
<keyword evidence="1" id="KW-0472">Membrane</keyword>
<keyword evidence="1" id="KW-1133">Transmembrane helix</keyword>
<accession>E1IG94</accession>
<feature type="transmembrane region" description="Helical" evidence="1">
    <location>
        <begin position="115"/>
        <end position="135"/>
    </location>
</feature>
<evidence type="ECO:0000256" key="1">
    <source>
        <dbReference type="SAM" id="Phobius"/>
    </source>
</evidence>
<dbReference type="eggNOG" id="ENOG502ZS4D">
    <property type="taxonomic scope" value="Bacteria"/>
</dbReference>
<protein>
    <recommendedName>
        <fullName evidence="4">2-vinyl bacteriochlorophyllide hydratase</fullName>
    </recommendedName>
</protein>
<dbReference type="GO" id="GO:0016836">
    <property type="term" value="F:hydro-lyase activity"/>
    <property type="evidence" value="ECO:0007669"/>
    <property type="project" value="InterPro"/>
</dbReference>
<dbReference type="AlphaFoldDB" id="E1IG94"/>
<keyword evidence="3" id="KW-1185">Reference proteome</keyword>
<dbReference type="HOGENOM" id="CLU_106299_0_0_0"/>
<dbReference type="GO" id="GO:0019685">
    <property type="term" value="P:photosynthesis, dark reaction"/>
    <property type="evidence" value="ECO:0007669"/>
    <property type="project" value="InterPro"/>
</dbReference>
<evidence type="ECO:0000313" key="3">
    <source>
        <dbReference type="Proteomes" id="UP000054010"/>
    </source>
</evidence>
<organism evidence="2 3">
    <name type="scientific">Oscillochloris trichoides DG-6</name>
    <dbReference type="NCBI Taxonomy" id="765420"/>
    <lineage>
        <taxon>Bacteria</taxon>
        <taxon>Bacillati</taxon>
        <taxon>Chloroflexota</taxon>
        <taxon>Chloroflexia</taxon>
        <taxon>Chloroflexales</taxon>
        <taxon>Chloroflexineae</taxon>
        <taxon>Oscillochloridaceae</taxon>
        <taxon>Oscillochloris</taxon>
    </lineage>
</organism>
<name>E1IG94_9CHLR</name>
<evidence type="ECO:0008006" key="4">
    <source>
        <dbReference type="Google" id="ProtNLM"/>
    </source>
</evidence>
<feature type="transmembrane region" description="Helical" evidence="1">
    <location>
        <begin position="20"/>
        <end position="42"/>
    </location>
</feature>
<dbReference type="EMBL" id="ADVR01000101">
    <property type="protein sequence ID" value="EFO79828.1"/>
    <property type="molecule type" value="Genomic_DNA"/>
</dbReference>
<proteinExistence type="predicted"/>
<reference evidence="2 3" key="1">
    <citation type="journal article" date="2011" name="J. Bacteriol.">
        <title>Draft genome sequence of the anoxygenic filamentous phototrophic bacterium Oscillochloris trichoides subsp. DG-6.</title>
        <authorList>
            <person name="Kuznetsov B.B."/>
            <person name="Ivanovsky R.N."/>
            <person name="Keppen O.I."/>
            <person name="Sukhacheva M.V."/>
            <person name="Bumazhkin B.K."/>
            <person name="Patutina E.O."/>
            <person name="Beletsky A.V."/>
            <person name="Mardanov A.V."/>
            <person name="Baslerov R.V."/>
            <person name="Panteleeva A.N."/>
            <person name="Kolganova T.V."/>
            <person name="Ravin N.V."/>
            <person name="Skryabin K.G."/>
        </authorList>
    </citation>
    <scope>NUCLEOTIDE SEQUENCE [LARGE SCALE GENOMIC DNA]</scope>
    <source>
        <strain evidence="2 3">DG-6</strain>
    </source>
</reference>
<dbReference type="NCBIfam" id="TIGR02020">
    <property type="entry name" value="BchF"/>
    <property type="match status" value="1"/>
</dbReference>
<sequence>MYTEDQLARRARSKWTKVQIILAPIQFVAFLISFGLVIYYLVTGEGHMAATISIWIKIALIWALTITGMLWEYDMYDHYFMAKEFFWEDLGNLIAIITHNAYFVAQWMGADDRTVMWVMVFAYITYLFNAGQFLVRGVRSAQQRSALKRAEAATTSMQS</sequence>
<keyword evidence="1" id="KW-0812">Transmembrane</keyword>